<feature type="chain" id="PRO_5026085881" description="3-phytase" evidence="2">
    <location>
        <begin position="19"/>
        <end position="561"/>
    </location>
</feature>
<accession>A0A6H0Y4Y9</accession>
<dbReference type="PANTHER" id="PTHR20963">
    <property type="entry name" value="MULTIPLE INOSITOL POLYPHOSPHATE PHOSPHATASE-RELATED"/>
    <property type="match status" value="1"/>
</dbReference>
<keyword evidence="1" id="KW-0378">Hydrolase</keyword>
<evidence type="ECO:0000256" key="1">
    <source>
        <dbReference type="ARBA" id="ARBA00022801"/>
    </source>
</evidence>
<reference evidence="3 4" key="1">
    <citation type="journal article" date="2016" name="Sci. Rep.">
        <title>Peltaster fructicola genome reveals evolution from an invasive phytopathogen to an ectophytic parasite.</title>
        <authorList>
            <person name="Xu C."/>
            <person name="Chen H."/>
            <person name="Gleason M.L."/>
            <person name="Xu J.R."/>
            <person name="Liu H."/>
            <person name="Zhang R."/>
            <person name="Sun G."/>
        </authorList>
    </citation>
    <scope>NUCLEOTIDE SEQUENCE [LARGE SCALE GENOMIC DNA]</scope>
    <source>
        <strain evidence="3 4">LNHT1506</strain>
    </source>
</reference>
<gene>
    <name evidence="3" type="ORF">AMS68_007425</name>
</gene>
<dbReference type="PANTHER" id="PTHR20963:SF43">
    <property type="entry name" value="PUTATIVE (AFU_ORTHOLOGUE AFUA_7G01240)-RELATED"/>
    <property type="match status" value="1"/>
</dbReference>
<dbReference type="AlphaFoldDB" id="A0A6H0Y4Y9"/>
<evidence type="ECO:0008006" key="5">
    <source>
        <dbReference type="Google" id="ProtNLM"/>
    </source>
</evidence>
<evidence type="ECO:0000313" key="3">
    <source>
        <dbReference type="EMBL" id="QIX01908.1"/>
    </source>
</evidence>
<name>A0A6H0Y4Y9_9PEZI</name>
<organism evidence="3 4">
    <name type="scientific">Peltaster fructicola</name>
    <dbReference type="NCBI Taxonomy" id="286661"/>
    <lineage>
        <taxon>Eukaryota</taxon>
        <taxon>Fungi</taxon>
        <taxon>Dikarya</taxon>
        <taxon>Ascomycota</taxon>
        <taxon>Pezizomycotina</taxon>
        <taxon>Dothideomycetes</taxon>
        <taxon>Dothideomycetes incertae sedis</taxon>
        <taxon>Peltaster</taxon>
    </lineage>
</organism>
<dbReference type="InterPro" id="IPR000560">
    <property type="entry name" value="His_Pase_clade-2"/>
</dbReference>
<proteinExistence type="predicted"/>
<dbReference type="Proteomes" id="UP000503462">
    <property type="component" value="Chromosome 5"/>
</dbReference>
<keyword evidence="2" id="KW-0732">Signal</keyword>
<dbReference type="Pfam" id="PF00328">
    <property type="entry name" value="His_Phos_2"/>
    <property type="match status" value="1"/>
</dbReference>
<protein>
    <recommendedName>
        <fullName evidence="5">3-phytase</fullName>
    </recommendedName>
</protein>
<dbReference type="InterPro" id="IPR029033">
    <property type="entry name" value="His_PPase_superfam"/>
</dbReference>
<sequence>MLNTIALLGFTAVATANAVPQRGGYGGWNGWAGQHGNPGQGSSNDLLTDIDEISRYWGQISSYQDNDEDYFGVDNRHANRFPTGSFDDGTNDQNFAAKLLNFTKASPNAGFKGPLAFLNTYQYIMGSSYLTGLGAATEFKAGVQFWNRYGRTLFNASTAQLAYNATRPDGSARPKPVLRTTGQSRIYNSEINWALGFFGTTFQQTPDPKLTAFTSGSLFDVVVIPEGGTENNTLASYDSCFADDLPYNGDIGDRDLISEYVPLYLKDATARLQQYAPAGFTFNVNDTYAMQSICAYETGYIDSSDFCGLFTENEWAGFENTLDIEYYYDYAWGAPTGRAQGLGYLQELIARLTNQYITSSNSSVNSTLDNNAAQFPLGRPFYADFTHDDIIISTLTAMSLDYFKDAPSLKDYPPNPDRHFILSHLTPFGARLITEVIGCNSASPDEVEEYRTQYYPGQYGYNAATATHKFIRQRLNNGILPLSTIRGGKCEGRDDGLCPLSNFLDSQKNAETLANYDFSCFANYTLKQPLASVDYDGAVSKNSNTINVYPGQLTAEYIDSL</sequence>
<dbReference type="GO" id="GO:0003993">
    <property type="term" value="F:acid phosphatase activity"/>
    <property type="evidence" value="ECO:0007669"/>
    <property type="project" value="TreeGrafter"/>
</dbReference>
<evidence type="ECO:0000256" key="2">
    <source>
        <dbReference type="SAM" id="SignalP"/>
    </source>
</evidence>
<dbReference type="OrthoDB" id="6509975at2759"/>
<keyword evidence="4" id="KW-1185">Reference proteome</keyword>
<feature type="signal peptide" evidence="2">
    <location>
        <begin position="1"/>
        <end position="18"/>
    </location>
</feature>
<dbReference type="EMBL" id="CP051143">
    <property type="protein sequence ID" value="QIX01908.1"/>
    <property type="molecule type" value="Genomic_DNA"/>
</dbReference>
<dbReference type="CDD" id="cd07061">
    <property type="entry name" value="HP_HAP_like"/>
    <property type="match status" value="1"/>
</dbReference>
<dbReference type="SUPFAM" id="SSF53254">
    <property type="entry name" value="Phosphoglycerate mutase-like"/>
    <property type="match status" value="1"/>
</dbReference>
<dbReference type="Gene3D" id="3.40.50.1240">
    <property type="entry name" value="Phosphoglycerate mutase-like"/>
    <property type="match status" value="1"/>
</dbReference>
<evidence type="ECO:0000313" key="4">
    <source>
        <dbReference type="Proteomes" id="UP000503462"/>
    </source>
</evidence>